<feature type="transmembrane region" description="Helical" evidence="6">
    <location>
        <begin position="127"/>
        <end position="148"/>
    </location>
</feature>
<dbReference type="PANTHER" id="PTHR30566">
    <property type="entry name" value="YNAI-RELATED MECHANOSENSITIVE ION CHANNEL"/>
    <property type="match status" value="1"/>
</dbReference>
<evidence type="ECO:0000256" key="5">
    <source>
        <dbReference type="SAM" id="MobiDB-lite"/>
    </source>
</evidence>
<evidence type="ECO:0000256" key="4">
    <source>
        <dbReference type="ARBA" id="ARBA00023136"/>
    </source>
</evidence>
<dbReference type="EMBL" id="DSEE01000592">
    <property type="protein sequence ID" value="HER41193.1"/>
    <property type="molecule type" value="Genomic_DNA"/>
</dbReference>
<comment type="subcellular location">
    <subcellularLocation>
        <location evidence="1">Membrane</location>
    </subcellularLocation>
</comment>
<dbReference type="InterPro" id="IPR023408">
    <property type="entry name" value="MscS_beta-dom_sf"/>
</dbReference>
<proteinExistence type="predicted"/>
<keyword evidence="3 6" id="KW-1133">Transmembrane helix</keyword>
<name>A0A7C2R4Z9_9FLAO</name>
<sequence>MSTLNRYVLITIAILLVSYFVVFLLLKKLGKDPQNILPRNIASRLKVPVIALLLSIGIQSWLIRGEIITDQVYIDFFQQLRSILLIFSFTWFIIVAIHITKKQLLQRFDVTTKDNLRARKFYTQFNIIERIAIFIVILLALGISLLTFDGVQEIGVSILTSAGIAGIILGLSAQKVFGTIFAGIQIAIAQPIRIDDVVIVEGEWGRVEEIKLTYVVVNIWDKRRLVLPTTYFIEKPFQNWTRSSSDILGTVFIYTDYDLPVDALREELTRLLDGTDLWDGKVNVIQVTDLTEKTMELRALVSAKDSPTAWDLRVYIREKLVEFIKENYPNSLPRSRVVLKENPQSPASSGDPLQK</sequence>
<dbReference type="InterPro" id="IPR006685">
    <property type="entry name" value="MscS_channel_2nd"/>
</dbReference>
<accession>A0A7C2R4Z9</accession>
<evidence type="ECO:0000256" key="1">
    <source>
        <dbReference type="ARBA" id="ARBA00004370"/>
    </source>
</evidence>
<feature type="transmembrane region" description="Helical" evidence="6">
    <location>
        <begin position="47"/>
        <end position="63"/>
    </location>
</feature>
<feature type="transmembrane region" description="Helical" evidence="6">
    <location>
        <begin position="6"/>
        <end position="26"/>
    </location>
</feature>
<reference evidence="8" key="1">
    <citation type="journal article" date="2020" name="mSystems">
        <title>Genome- and Community-Level Interaction Insights into Carbon Utilization and Element Cycling Functions of Hydrothermarchaeota in Hydrothermal Sediment.</title>
        <authorList>
            <person name="Zhou Z."/>
            <person name="Liu Y."/>
            <person name="Xu W."/>
            <person name="Pan J."/>
            <person name="Luo Z.H."/>
            <person name="Li M."/>
        </authorList>
    </citation>
    <scope>NUCLEOTIDE SEQUENCE [LARGE SCALE GENOMIC DNA]</scope>
    <source>
        <strain evidence="8">SpSt-1235</strain>
    </source>
</reference>
<keyword evidence="4 6" id="KW-0472">Membrane</keyword>
<evidence type="ECO:0000259" key="7">
    <source>
        <dbReference type="Pfam" id="PF00924"/>
    </source>
</evidence>
<dbReference type="GO" id="GO:0016020">
    <property type="term" value="C:membrane"/>
    <property type="evidence" value="ECO:0007669"/>
    <property type="project" value="UniProtKB-SubCell"/>
</dbReference>
<dbReference type="AlphaFoldDB" id="A0A7C2R4Z9"/>
<dbReference type="Gene3D" id="2.30.30.60">
    <property type="match status" value="1"/>
</dbReference>
<protein>
    <submittedName>
        <fullName evidence="8">Mechanosensitive ion channel family protein</fullName>
    </submittedName>
</protein>
<dbReference type="Proteomes" id="UP000885753">
    <property type="component" value="Unassembled WGS sequence"/>
</dbReference>
<dbReference type="SUPFAM" id="SSF50182">
    <property type="entry name" value="Sm-like ribonucleoproteins"/>
    <property type="match status" value="1"/>
</dbReference>
<dbReference type="PANTHER" id="PTHR30566:SF25">
    <property type="entry name" value="INNER MEMBRANE PROTEIN"/>
    <property type="match status" value="1"/>
</dbReference>
<evidence type="ECO:0000256" key="3">
    <source>
        <dbReference type="ARBA" id="ARBA00022989"/>
    </source>
</evidence>
<dbReference type="InterPro" id="IPR010920">
    <property type="entry name" value="LSM_dom_sf"/>
</dbReference>
<gene>
    <name evidence="8" type="ORF">ENO10_08235</name>
</gene>
<feature type="transmembrane region" description="Helical" evidence="6">
    <location>
        <begin position="83"/>
        <end position="100"/>
    </location>
</feature>
<evidence type="ECO:0000313" key="8">
    <source>
        <dbReference type="EMBL" id="HER41193.1"/>
    </source>
</evidence>
<organism evidence="8">
    <name type="scientific">Salinimicrobium catena</name>
    <dbReference type="NCBI Taxonomy" id="390640"/>
    <lineage>
        <taxon>Bacteria</taxon>
        <taxon>Pseudomonadati</taxon>
        <taxon>Bacteroidota</taxon>
        <taxon>Flavobacteriia</taxon>
        <taxon>Flavobacteriales</taxon>
        <taxon>Flavobacteriaceae</taxon>
        <taxon>Salinimicrobium</taxon>
    </lineage>
</organism>
<feature type="domain" description="Mechanosensitive ion channel MscS" evidence="7">
    <location>
        <begin position="176"/>
        <end position="242"/>
    </location>
</feature>
<dbReference type="GO" id="GO:0008381">
    <property type="term" value="F:mechanosensitive monoatomic ion channel activity"/>
    <property type="evidence" value="ECO:0007669"/>
    <property type="project" value="UniProtKB-ARBA"/>
</dbReference>
<evidence type="ECO:0000256" key="2">
    <source>
        <dbReference type="ARBA" id="ARBA00022692"/>
    </source>
</evidence>
<dbReference type="Pfam" id="PF00924">
    <property type="entry name" value="MS_channel_2nd"/>
    <property type="match status" value="1"/>
</dbReference>
<evidence type="ECO:0000256" key="6">
    <source>
        <dbReference type="SAM" id="Phobius"/>
    </source>
</evidence>
<feature type="transmembrane region" description="Helical" evidence="6">
    <location>
        <begin position="154"/>
        <end position="173"/>
    </location>
</feature>
<dbReference type="Gene3D" id="1.10.287.1260">
    <property type="match status" value="1"/>
</dbReference>
<keyword evidence="2 6" id="KW-0812">Transmembrane</keyword>
<feature type="region of interest" description="Disordered" evidence="5">
    <location>
        <begin position="335"/>
        <end position="355"/>
    </location>
</feature>
<comment type="caution">
    <text evidence="8">The sequence shown here is derived from an EMBL/GenBank/DDBJ whole genome shotgun (WGS) entry which is preliminary data.</text>
</comment>